<keyword evidence="1" id="KW-0472">Membrane</keyword>
<sequence length="276" mass="32361">MLTFPLEMLKQPNFQRIRNEVIANYTLQFYDNQTLQEQTLYNVLVAAESSLRLLKEPQPEGTKIDPIAALNMMLGIREDLHHSDEIFCNFYFFFCNIIILYIIISLCHILDEKHSESFDANWTMAPCPPRDILLEFRKQLEEAEQEGREVQFKVCSLDKPLPPEPLRNAFLWPVRYPRPALNCLIVVIVFSMFLSALLLPIDNDGFFKAFTMVLDYCNMIRPFPLNGTIWMFLLWALTFIDLIVFNYTIYSLSLLFLDVVFWIAGVEEEFTPVFLE</sequence>
<protein>
    <submittedName>
        <fullName evidence="2">Uncharacterized protein</fullName>
    </submittedName>
</protein>
<evidence type="ECO:0000313" key="2">
    <source>
        <dbReference type="EMBL" id="KAK5980247.1"/>
    </source>
</evidence>
<dbReference type="Proteomes" id="UP001331761">
    <property type="component" value="Unassembled WGS sequence"/>
</dbReference>
<dbReference type="EMBL" id="WIXE01007634">
    <property type="protein sequence ID" value="KAK5980247.1"/>
    <property type="molecule type" value="Genomic_DNA"/>
</dbReference>
<feature type="transmembrane region" description="Helical" evidence="1">
    <location>
        <begin position="90"/>
        <end position="110"/>
    </location>
</feature>
<evidence type="ECO:0000313" key="3">
    <source>
        <dbReference type="Proteomes" id="UP001331761"/>
    </source>
</evidence>
<feature type="transmembrane region" description="Helical" evidence="1">
    <location>
        <begin position="219"/>
        <end position="240"/>
    </location>
</feature>
<keyword evidence="1" id="KW-0812">Transmembrane</keyword>
<feature type="transmembrane region" description="Helical" evidence="1">
    <location>
        <begin position="247"/>
        <end position="266"/>
    </location>
</feature>
<keyword evidence="1" id="KW-1133">Transmembrane helix</keyword>
<evidence type="ECO:0000256" key="1">
    <source>
        <dbReference type="SAM" id="Phobius"/>
    </source>
</evidence>
<organism evidence="2 3">
    <name type="scientific">Trichostrongylus colubriformis</name>
    <name type="common">Black scour worm</name>
    <dbReference type="NCBI Taxonomy" id="6319"/>
    <lineage>
        <taxon>Eukaryota</taxon>
        <taxon>Metazoa</taxon>
        <taxon>Ecdysozoa</taxon>
        <taxon>Nematoda</taxon>
        <taxon>Chromadorea</taxon>
        <taxon>Rhabditida</taxon>
        <taxon>Rhabditina</taxon>
        <taxon>Rhabditomorpha</taxon>
        <taxon>Strongyloidea</taxon>
        <taxon>Trichostrongylidae</taxon>
        <taxon>Trichostrongylus</taxon>
    </lineage>
</organism>
<name>A0AAN8FT38_TRICO</name>
<dbReference type="AlphaFoldDB" id="A0AAN8FT38"/>
<reference evidence="2 3" key="1">
    <citation type="submission" date="2019-10" db="EMBL/GenBank/DDBJ databases">
        <title>Assembly and Annotation for the nematode Trichostrongylus colubriformis.</title>
        <authorList>
            <person name="Martin J."/>
        </authorList>
    </citation>
    <scope>NUCLEOTIDE SEQUENCE [LARGE SCALE GENOMIC DNA]</scope>
    <source>
        <strain evidence="2">G859</strain>
        <tissue evidence="2">Whole worm</tissue>
    </source>
</reference>
<comment type="caution">
    <text evidence="2">The sequence shown here is derived from an EMBL/GenBank/DDBJ whole genome shotgun (WGS) entry which is preliminary data.</text>
</comment>
<accession>A0AAN8FT38</accession>
<gene>
    <name evidence="2" type="ORF">GCK32_000939</name>
</gene>
<feature type="transmembrane region" description="Helical" evidence="1">
    <location>
        <begin position="180"/>
        <end position="199"/>
    </location>
</feature>
<proteinExistence type="predicted"/>
<keyword evidence="3" id="KW-1185">Reference proteome</keyword>